<keyword evidence="2" id="KW-1185">Reference proteome</keyword>
<name>A0AC61RQD4_9FIRM</name>
<proteinExistence type="predicted"/>
<evidence type="ECO:0000313" key="1">
    <source>
        <dbReference type="EMBL" id="TGY90950.1"/>
    </source>
</evidence>
<dbReference type="Proteomes" id="UP000304953">
    <property type="component" value="Unassembled WGS sequence"/>
</dbReference>
<protein>
    <submittedName>
        <fullName evidence="1">Plasmid mobilization relaxosome protein MobC</fullName>
    </submittedName>
</protein>
<accession>A0AC61RQD4</accession>
<dbReference type="EMBL" id="SRYA01000077">
    <property type="protein sequence ID" value="TGY90950.1"/>
    <property type="molecule type" value="Genomic_DNA"/>
</dbReference>
<comment type="caution">
    <text evidence="1">The sequence shown here is derived from an EMBL/GenBank/DDBJ whole genome shotgun (WGS) entry which is preliminary data.</text>
</comment>
<reference evidence="1" key="1">
    <citation type="submission" date="2019-04" db="EMBL/GenBank/DDBJ databases">
        <title>Microbes associate with the intestines of laboratory mice.</title>
        <authorList>
            <person name="Navarre W."/>
            <person name="Wong E."/>
            <person name="Huang K."/>
            <person name="Tropini C."/>
            <person name="Ng K."/>
            <person name="Yu B."/>
        </authorList>
    </citation>
    <scope>NUCLEOTIDE SEQUENCE</scope>
    <source>
        <strain evidence="1">NM01_1-7b</strain>
    </source>
</reference>
<organism evidence="1 2">
    <name type="scientific">Petralouisia muris</name>
    <dbReference type="NCBI Taxonomy" id="3032872"/>
    <lineage>
        <taxon>Bacteria</taxon>
        <taxon>Bacillati</taxon>
        <taxon>Bacillota</taxon>
        <taxon>Clostridia</taxon>
        <taxon>Lachnospirales</taxon>
        <taxon>Lachnospiraceae</taxon>
        <taxon>Petralouisia</taxon>
    </lineage>
</organism>
<evidence type="ECO:0000313" key="2">
    <source>
        <dbReference type="Proteomes" id="UP000304953"/>
    </source>
</evidence>
<gene>
    <name evidence="1" type="primary">mobC</name>
    <name evidence="1" type="ORF">E5329_23585</name>
</gene>
<sequence length="111" mass="12940">MAAEKKDIIKPFRLTQQEADRLKKQAQERGMKESEYIRLLLSQKPNDYPEIRILLKDLINEVNAIGNNINQITRNYNSKLYRTEDRELLCAYMKKLNLTVREAADKIGGSV</sequence>